<reference evidence="2 3" key="1">
    <citation type="submission" date="2019-04" db="EMBL/GenBank/DDBJ databases">
        <title>A pseudo-fructophilic Leuconostoc citreum strain F192-5 isolated from peel of satsuma mandarin: the first report for isolation and characterization of strain-dependent fructophilic-like characteristics.</title>
        <authorList>
            <person name="Maeno S."/>
            <person name="Tanizawa Y."/>
            <person name="Kajikawa A."/>
            <person name="Kanesaki Y."/>
            <person name="Kubota E."/>
            <person name="Arita M."/>
            <person name="Leon D."/>
            <person name="Endo A."/>
        </authorList>
    </citation>
    <scope>NUCLEOTIDE SEQUENCE [LARGE SCALE GENOMIC DNA]</scope>
    <source>
        <strain evidence="2 3">F192-5</strain>
    </source>
</reference>
<dbReference type="Proteomes" id="UP000323274">
    <property type="component" value="Unassembled WGS sequence"/>
</dbReference>
<feature type="transmembrane region" description="Helical" evidence="1">
    <location>
        <begin position="135"/>
        <end position="155"/>
    </location>
</feature>
<protein>
    <recommendedName>
        <fullName evidence="4">DUF1440 domain-containing protein</fullName>
    </recommendedName>
</protein>
<keyword evidence="1" id="KW-0812">Transmembrane</keyword>
<feature type="transmembrane region" description="Helical" evidence="1">
    <location>
        <begin position="92"/>
        <end position="114"/>
    </location>
</feature>
<evidence type="ECO:0000313" key="3">
    <source>
        <dbReference type="Proteomes" id="UP000323274"/>
    </source>
</evidence>
<feature type="transmembrane region" description="Helical" evidence="1">
    <location>
        <begin position="6"/>
        <end position="26"/>
    </location>
</feature>
<evidence type="ECO:0000256" key="1">
    <source>
        <dbReference type="SAM" id="Phobius"/>
    </source>
</evidence>
<gene>
    <name evidence="2" type="ORF">LCIT_06550</name>
</gene>
<dbReference type="AlphaFoldDB" id="A0A5A5U0P8"/>
<proteinExistence type="predicted"/>
<evidence type="ECO:0000313" key="2">
    <source>
        <dbReference type="EMBL" id="GDZ83413.1"/>
    </source>
</evidence>
<organism evidence="2 3">
    <name type="scientific">Leuconostoc citreum</name>
    <dbReference type="NCBI Taxonomy" id="33964"/>
    <lineage>
        <taxon>Bacteria</taxon>
        <taxon>Bacillati</taxon>
        <taxon>Bacillota</taxon>
        <taxon>Bacilli</taxon>
        <taxon>Lactobacillales</taxon>
        <taxon>Lactobacillaceae</taxon>
        <taxon>Leuconostoc</taxon>
    </lineage>
</organism>
<dbReference type="RefSeq" id="WP_139987730.1">
    <property type="nucleotide sequence ID" value="NZ_BJJW01000003.1"/>
</dbReference>
<feature type="transmembrane region" description="Helical" evidence="1">
    <location>
        <begin position="64"/>
        <end position="86"/>
    </location>
</feature>
<accession>A0A5A5U0P8</accession>
<evidence type="ECO:0008006" key="4">
    <source>
        <dbReference type="Google" id="ProtNLM"/>
    </source>
</evidence>
<keyword evidence="1" id="KW-1133">Transmembrane helix</keyword>
<name>A0A5A5U0P8_LEUCI</name>
<dbReference type="InterPro" id="IPR009898">
    <property type="entry name" value="DUF1440"/>
</dbReference>
<sequence>MVIIMLSGLLGGILSGFFKLGWEILLPPRTPSRNETNPPQYLLQQFGCSEEFTHRYFIFSRQKVQYISLMMHFGFSIIFSFIYVILVQYSTLFSIGQGSVYGIVIWILFHLLIMPIMKTIPSISNQPLSEHFSELLGHILWGFVIQICYIYILTIF</sequence>
<keyword evidence="1" id="KW-0472">Membrane</keyword>
<dbReference type="Pfam" id="PF07274">
    <property type="entry name" value="DUF1440"/>
    <property type="match status" value="1"/>
</dbReference>
<dbReference type="EMBL" id="BJJW01000003">
    <property type="protein sequence ID" value="GDZ83413.1"/>
    <property type="molecule type" value="Genomic_DNA"/>
</dbReference>
<comment type="caution">
    <text evidence="2">The sequence shown here is derived from an EMBL/GenBank/DDBJ whole genome shotgun (WGS) entry which is preliminary data.</text>
</comment>